<evidence type="ECO:0000313" key="2">
    <source>
        <dbReference type="Proteomes" id="UP000566071"/>
    </source>
</evidence>
<reference evidence="1 2" key="1">
    <citation type="submission" date="2020-05" db="EMBL/GenBank/DDBJ databases">
        <authorList>
            <person name="Khan S.A."/>
            <person name="Jeon C.O."/>
            <person name="Chun B.H."/>
        </authorList>
    </citation>
    <scope>NUCLEOTIDE SEQUENCE [LARGE SCALE GENOMIC DNA]</scope>
    <source>
        <strain evidence="1 2">S1162</strain>
    </source>
</reference>
<organism evidence="1 2">
    <name type="scientific">Mucilaginibacter humi</name>
    <dbReference type="NCBI Taxonomy" id="2732510"/>
    <lineage>
        <taxon>Bacteria</taxon>
        <taxon>Pseudomonadati</taxon>
        <taxon>Bacteroidota</taxon>
        <taxon>Sphingobacteriia</taxon>
        <taxon>Sphingobacteriales</taxon>
        <taxon>Sphingobacteriaceae</taxon>
        <taxon>Mucilaginibacter</taxon>
    </lineage>
</organism>
<name>A0ABX1W2A8_9SPHI</name>
<dbReference type="EMBL" id="JABFCR010000026">
    <property type="protein sequence ID" value="NNU33989.1"/>
    <property type="molecule type" value="Genomic_DNA"/>
</dbReference>
<gene>
    <name evidence="1" type="ORF">HK413_07155</name>
</gene>
<protein>
    <submittedName>
        <fullName evidence="1">Uncharacterized protein</fullName>
    </submittedName>
</protein>
<sequence length="54" mass="6381">MINDAKRVGYKQLLAMDFYNDTDRQDETMRERLTVNPFISPVNQLHATITCKYD</sequence>
<dbReference type="RefSeq" id="WP_175269673.1">
    <property type="nucleotide sequence ID" value="NZ_JABFCR010000026.1"/>
</dbReference>
<evidence type="ECO:0000313" key="1">
    <source>
        <dbReference type="EMBL" id="NNU33989.1"/>
    </source>
</evidence>
<proteinExistence type="predicted"/>
<dbReference type="Proteomes" id="UP000566071">
    <property type="component" value="Unassembled WGS sequence"/>
</dbReference>
<keyword evidence="2" id="KW-1185">Reference proteome</keyword>
<accession>A0ABX1W2A8</accession>
<comment type="caution">
    <text evidence="1">The sequence shown here is derived from an EMBL/GenBank/DDBJ whole genome shotgun (WGS) entry which is preliminary data.</text>
</comment>